<dbReference type="InterPro" id="IPR002909">
    <property type="entry name" value="IPT_dom"/>
</dbReference>
<dbReference type="GO" id="GO:0003723">
    <property type="term" value="F:RNA binding"/>
    <property type="evidence" value="ECO:0007669"/>
    <property type="project" value="TreeGrafter"/>
</dbReference>
<keyword evidence="2" id="KW-0677">Repeat</keyword>
<dbReference type="InterPro" id="IPR057962">
    <property type="entry name" value="SPT23_MGA2_DBD"/>
</dbReference>
<organism evidence="6 7">
    <name type="scientific">Mortierella polycephala</name>
    <dbReference type="NCBI Taxonomy" id="41804"/>
    <lineage>
        <taxon>Eukaryota</taxon>
        <taxon>Fungi</taxon>
        <taxon>Fungi incertae sedis</taxon>
        <taxon>Mucoromycota</taxon>
        <taxon>Mortierellomycotina</taxon>
        <taxon>Mortierellomycetes</taxon>
        <taxon>Mortierellales</taxon>
        <taxon>Mortierellaceae</taxon>
        <taxon>Mortierella</taxon>
    </lineage>
</organism>
<comment type="caution">
    <text evidence="6">The sequence shown here is derived from an EMBL/GenBank/DDBJ whole genome shotgun (WGS) entry which is preliminary data.</text>
</comment>
<dbReference type="CDD" id="cd00102">
    <property type="entry name" value="IPT"/>
    <property type="match status" value="1"/>
</dbReference>
<feature type="domain" description="IPT/TIG" evidence="5">
    <location>
        <begin position="686"/>
        <end position="808"/>
    </location>
</feature>
<feature type="compositionally biased region" description="Low complexity" evidence="4">
    <location>
        <begin position="943"/>
        <end position="958"/>
    </location>
</feature>
<evidence type="ECO:0000259" key="5">
    <source>
        <dbReference type="SMART" id="SM00429"/>
    </source>
</evidence>
<sequence>MDWKQLRLPRSLIAKEKHRMEKFNGRDKHLHDSDILTLDARLVCDHDRTKILECCDNCIGRERKRAHRRKESLKLPGSLASIPVFGAVNPKNAGASRADELNPPTPTDPTEYQKWERSRIMVFSSTEYVDISAGECMLPTRITCYCRHHNEKVGFRIQFTARDCMGNVLASVLTNPVMMMDDHKSGKRILPTQTKASTEHPAKYSIPMPTTPTSEPVSPHLMEPFKQTEMDRIDIESDQDEIDLEAGYYTPHRIATNGMCVGNGSPMDVLTPLESARRMCSKRRADDHDNESMMDDMQQQQQQQSFRRKTSHDIAHGSTFSSPALAFSALPSPSPFMPGSPFANDEESNAFTVSFAQAMATPGALFGQHAAGMLSRHGSVQSFKEYAEQERFQADSVSMLETFTTLDEAVSSASDGFMPSMFTMDHSAVPSTIGLISHASMTVPTTAAFPAASGAFTSSPPFVDDFSSPMGGGATMAGGFEFPGMNPSFMNITQYQETQTFQNQTLIQNRQQQLLLQLQQRIHQQQQADAKPDQWGPATPIAEKNFPFSSSRSPVSPTTKPSSSAFIQIPVSLPDNVEFEMKTEPIDLSGESGDVLQMSKRRGRPRKSMTILPHAPTTSGASSPMVSPKAPSTTMPPSPSPPPYLPPNVSSPGNAEQQQQLQTQLQQQHQQQQQLQKNVLLSKQQTPRVQKIIPSKGPVAGGIEVTLLGSGFFPGIVPTFDGIPAVDVQFYGPGTVICRLPPRTFPGPVVVKAETSVPYTSSAAGTNNNASSSNELVRTISQFLGGSSAANLSVPNGEDDTRVLFEYEEDKSDRDLIALALQVLGMKMSGRVEPPHHVAMRIMGTAAAEQQQLQEQKALMAQQNALVMTSAAAMSPAMARSNAMTKALKTIAAPPTSTPSQALTPIPLQSPQSLLLVQNHHQERQKQAEVASFHPLSSMQGFHQQQQQQQNHHQQQPQRPHFSLHGADQTNLYAWPKDQY</sequence>
<feature type="region of interest" description="Disordered" evidence="4">
    <location>
        <begin position="93"/>
        <end position="112"/>
    </location>
</feature>
<dbReference type="GO" id="GO:0071035">
    <property type="term" value="P:nuclear polyadenylation-dependent rRNA catabolic process"/>
    <property type="evidence" value="ECO:0007669"/>
    <property type="project" value="TreeGrafter"/>
</dbReference>
<feature type="region of interest" description="Disordered" evidence="4">
    <location>
        <begin position="281"/>
        <end position="304"/>
    </location>
</feature>
<feature type="compositionally biased region" description="Low complexity" evidence="4">
    <location>
        <begin position="546"/>
        <end position="564"/>
    </location>
</feature>
<keyword evidence="3" id="KW-0539">Nucleus</keyword>
<evidence type="ECO:0000313" key="6">
    <source>
        <dbReference type="EMBL" id="KAG0261080.1"/>
    </source>
</evidence>
<dbReference type="GO" id="GO:0071031">
    <property type="term" value="P:nuclear mRNA surveillance of mRNA 3'-end processing"/>
    <property type="evidence" value="ECO:0007669"/>
    <property type="project" value="TreeGrafter"/>
</dbReference>
<proteinExistence type="predicted"/>
<dbReference type="InterPro" id="IPR013783">
    <property type="entry name" value="Ig-like_fold"/>
</dbReference>
<feature type="region of interest" description="Disordered" evidence="4">
    <location>
        <begin position="531"/>
        <end position="567"/>
    </location>
</feature>
<reference evidence="6" key="1">
    <citation type="journal article" date="2020" name="Fungal Divers.">
        <title>Resolving the Mortierellaceae phylogeny through synthesis of multi-gene phylogenetics and phylogenomics.</title>
        <authorList>
            <person name="Vandepol N."/>
            <person name="Liber J."/>
            <person name="Desiro A."/>
            <person name="Na H."/>
            <person name="Kennedy M."/>
            <person name="Barry K."/>
            <person name="Grigoriev I.V."/>
            <person name="Miller A.N."/>
            <person name="O'Donnell K."/>
            <person name="Stajich J.E."/>
            <person name="Bonito G."/>
        </authorList>
    </citation>
    <scope>NUCLEOTIDE SEQUENCE</scope>
    <source>
        <strain evidence="6">KOD948</strain>
    </source>
</reference>
<evidence type="ECO:0000256" key="4">
    <source>
        <dbReference type="SAM" id="MobiDB-lite"/>
    </source>
</evidence>
<dbReference type="GO" id="GO:0071039">
    <property type="term" value="P:nuclear polyadenylation-dependent CUT catabolic process"/>
    <property type="evidence" value="ECO:0007669"/>
    <property type="project" value="TreeGrafter"/>
</dbReference>
<feature type="compositionally biased region" description="Low complexity" evidence="4">
    <location>
        <begin position="647"/>
        <end position="670"/>
    </location>
</feature>
<feature type="region of interest" description="Disordered" evidence="4">
    <location>
        <begin position="584"/>
        <end position="670"/>
    </location>
</feature>
<keyword evidence="7" id="KW-1185">Reference proteome</keyword>
<dbReference type="GO" id="GO:0031499">
    <property type="term" value="C:TRAMP complex"/>
    <property type="evidence" value="ECO:0007669"/>
    <property type="project" value="TreeGrafter"/>
</dbReference>
<name>A0A9P6Q5F1_9FUNG</name>
<dbReference type="OrthoDB" id="71307at2759"/>
<dbReference type="Pfam" id="PF25603">
    <property type="entry name" value="SPT23_MGA2_DBD"/>
    <property type="match status" value="1"/>
</dbReference>
<dbReference type="Pfam" id="PF01833">
    <property type="entry name" value="TIG"/>
    <property type="match status" value="1"/>
</dbReference>
<evidence type="ECO:0000256" key="2">
    <source>
        <dbReference type="ARBA" id="ARBA00022737"/>
    </source>
</evidence>
<dbReference type="PANTHER" id="PTHR46543">
    <property type="entry name" value="ZINC FINGER CCHC DOMAIN-CONTAINING PROTEIN 7"/>
    <property type="match status" value="1"/>
</dbReference>
<dbReference type="GO" id="GO:0071037">
    <property type="term" value="P:nuclear polyadenylation-dependent snRNA catabolic process"/>
    <property type="evidence" value="ECO:0007669"/>
    <property type="project" value="TreeGrafter"/>
</dbReference>
<feature type="compositionally biased region" description="Pro residues" evidence="4">
    <location>
        <begin position="634"/>
        <end position="646"/>
    </location>
</feature>
<feature type="compositionally biased region" description="Polar residues" evidence="4">
    <location>
        <begin position="616"/>
        <end position="625"/>
    </location>
</feature>
<dbReference type="InterPro" id="IPR014756">
    <property type="entry name" value="Ig_E-set"/>
</dbReference>
<evidence type="ECO:0000313" key="7">
    <source>
        <dbReference type="Proteomes" id="UP000726737"/>
    </source>
</evidence>
<dbReference type="Proteomes" id="UP000726737">
    <property type="component" value="Unassembled WGS sequence"/>
</dbReference>
<dbReference type="SUPFAM" id="SSF81296">
    <property type="entry name" value="E set domains"/>
    <property type="match status" value="1"/>
</dbReference>
<dbReference type="SMART" id="SM00429">
    <property type="entry name" value="IPT"/>
    <property type="match status" value="1"/>
</dbReference>
<feature type="region of interest" description="Disordered" evidence="4">
    <location>
        <begin position="938"/>
        <end position="980"/>
    </location>
</feature>
<gene>
    <name evidence="6" type="ORF">BG011_001383</name>
</gene>
<evidence type="ECO:0000256" key="3">
    <source>
        <dbReference type="ARBA" id="ARBA00023242"/>
    </source>
</evidence>
<dbReference type="PANTHER" id="PTHR46543:SF2">
    <property type="entry name" value="AGAP013096-PA"/>
    <property type="match status" value="1"/>
</dbReference>
<dbReference type="GO" id="GO:0071038">
    <property type="term" value="P:TRAMP-dependent tRNA surveillance pathway"/>
    <property type="evidence" value="ECO:0007669"/>
    <property type="project" value="TreeGrafter"/>
</dbReference>
<accession>A0A9P6Q5F1</accession>
<feature type="region of interest" description="Disordered" evidence="4">
    <location>
        <begin position="194"/>
        <end position="219"/>
    </location>
</feature>
<dbReference type="GO" id="GO:0071036">
    <property type="term" value="P:nuclear polyadenylation-dependent snoRNA catabolic process"/>
    <property type="evidence" value="ECO:0007669"/>
    <property type="project" value="TreeGrafter"/>
</dbReference>
<dbReference type="EMBL" id="JAAAJA010000136">
    <property type="protein sequence ID" value="KAG0261080.1"/>
    <property type="molecule type" value="Genomic_DNA"/>
</dbReference>
<dbReference type="AlphaFoldDB" id="A0A9P6Q5F1"/>
<protein>
    <recommendedName>
        <fullName evidence="5">IPT/TIG domain-containing protein</fullName>
    </recommendedName>
</protein>
<evidence type="ECO:0000256" key="1">
    <source>
        <dbReference type="ARBA" id="ARBA00004123"/>
    </source>
</evidence>
<dbReference type="InterPro" id="IPR051644">
    <property type="entry name" value="TRAMP_AT-DNA-binding"/>
</dbReference>
<comment type="subcellular location">
    <subcellularLocation>
        <location evidence="1">Nucleus</location>
    </subcellularLocation>
</comment>
<feature type="compositionally biased region" description="Low complexity" evidence="4">
    <location>
        <begin position="295"/>
        <end position="304"/>
    </location>
</feature>
<dbReference type="Gene3D" id="2.60.40.10">
    <property type="entry name" value="Immunoglobulins"/>
    <property type="match status" value="1"/>
</dbReference>